<evidence type="ECO:0000256" key="10">
    <source>
        <dbReference type="ARBA" id="ARBA00030078"/>
    </source>
</evidence>
<evidence type="ECO:0000259" key="14">
    <source>
        <dbReference type="Pfam" id="PF23860"/>
    </source>
</evidence>
<accession>A0A2G8RPM9</accession>
<evidence type="ECO:0000256" key="7">
    <source>
        <dbReference type="ARBA" id="ARBA00022824"/>
    </source>
</evidence>
<dbReference type="Pfam" id="PF23860">
    <property type="entry name" value="Ribophorin_II_3rd"/>
    <property type="match status" value="1"/>
</dbReference>
<reference evidence="16 17" key="1">
    <citation type="journal article" date="2015" name="Sci. Rep.">
        <title>Chromosome-level genome map provides insights into diverse defense mechanisms in the medicinal fungus Ganoderma sinense.</title>
        <authorList>
            <person name="Zhu Y."/>
            <person name="Xu J."/>
            <person name="Sun C."/>
            <person name="Zhou S."/>
            <person name="Xu H."/>
            <person name="Nelson D.R."/>
            <person name="Qian J."/>
            <person name="Song J."/>
            <person name="Luo H."/>
            <person name="Xiang L."/>
            <person name="Li Y."/>
            <person name="Xu Z."/>
            <person name="Ji A."/>
            <person name="Wang L."/>
            <person name="Lu S."/>
            <person name="Hayward A."/>
            <person name="Sun W."/>
            <person name="Li X."/>
            <person name="Schwartz D.C."/>
            <person name="Wang Y."/>
            <person name="Chen S."/>
        </authorList>
    </citation>
    <scope>NUCLEOTIDE SEQUENCE [LARGE SCALE GENOMIC DNA]</scope>
    <source>
        <strain evidence="16 17">ZZ0214-1</strain>
    </source>
</reference>
<dbReference type="UniPathway" id="UPA00378"/>
<feature type="chain" id="PRO_5044249655" description="Ribophorin II" evidence="13">
    <location>
        <begin position="20"/>
        <end position="278"/>
    </location>
</feature>
<evidence type="ECO:0000256" key="4">
    <source>
        <dbReference type="ARBA" id="ARBA00009038"/>
    </source>
</evidence>
<dbReference type="AlphaFoldDB" id="A0A2G8RPM9"/>
<evidence type="ECO:0000256" key="8">
    <source>
        <dbReference type="ARBA" id="ARBA00022989"/>
    </source>
</evidence>
<feature type="transmembrane region" description="Helical" evidence="12">
    <location>
        <begin position="185"/>
        <end position="208"/>
    </location>
</feature>
<keyword evidence="6 13" id="KW-0732">Signal</keyword>
<evidence type="ECO:0000256" key="13">
    <source>
        <dbReference type="SAM" id="SignalP"/>
    </source>
</evidence>
<comment type="similarity">
    <text evidence="4">Belongs to the SWP1 family.</text>
</comment>
<feature type="transmembrane region" description="Helical" evidence="12">
    <location>
        <begin position="245"/>
        <end position="265"/>
    </location>
</feature>
<keyword evidence="17" id="KW-1185">Reference proteome</keyword>
<evidence type="ECO:0000256" key="5">
    <source>
        <dbReference type="ARBA" id="ARBA00022692"/>
    </source>
</evidence>
<evidence type="ECO:0000313" key="17">
    <source>
        <dbReference type="Proteomes" id="UP000230002"/>
    </source>
</evidence>
<dbReference type="Pfam" id="PF25147">
    <property type="entry name" value="Ribophorin_II_C"/>
    <property type="match status" value="1"/>
</dbReference>
<organism evidence="16 17">
    <name type="scientific">Ganoderma sinense ZZ0214-1</name>
    <dbReference type="NCBI Taxonomy" id="1077348"/>
    <lineage>
        <taxon>Eukaryota</taxon>
        <taxon>Fungi</taxon>
        <taxon>Dikarya</taxon>
        <taxon>Basidiomycota</taxon>
        <taxon>Agaricomycotina</taxon>
        <taxon>Agaricomycetes</taxon>
        <taxon>Polyporales</taxon>
        <taxon>Polyporaceae</taxon>
        <taxon>Ganoderma</taxon>
    </lineage>
</organism>
<protein>
    <recommendedName>
        <fullName evidence="11">Ribophorin II</fullName>
    </recommendedName>
    <alternativeName>
        <fullName evidence="10">Ribophorin-2</fullName>
    </alternativeName>
</protein>
<dbReference type="PANTHER" id="PTHR12640">
    <property type="entry name" value="RIBOPHORIN II"/>
    <property type="match status" value="1"/>
</dbReference>
<proteinExistence type="inferred from homology"/>
<comment type="pathway">
    <text evidence="3">Protein modification; protein glycosylation.</text>
</comment>
<dbReference type="GO" id="GO:0006487">
    <property type="term" value="P:protein N-linked glycosylation"/>
    <property type="evidence" value="ECO:0007669"/>
    <property type="project" value="TreeGrafter"/>
</dbReference>
<keyword evidence="9 12" id="KW-0472">Membrane</keyword>
<dbReference type="EMBL" id="AYKW01000068">
    <property type="protein sequence ID" value="PIL23456.1"/>
    <property type="molecule type" value="Genomic_DNA"/>
</dbReference>
<evidence type="ECO:0000256" key="12">
    <source>
        <dbReference type="SAM" id="Phobius"/>
    </source>
</evidence>
<dbReference type="InterPro" id="IPR055374">
    <property type="entry name" value="Ribophorin_II_3rd"/>
</dbReference>
<dbReference type="STRING" id="1077348.A0A2G8RPM9"/>
<keyword evidence="8 12" id="KW-1133">Transmembrane helix</keyword>
<gene>
    <name evidence="16" type="ORF">GSI_14767</name>
</gene>
<dbReference type="InterPro" id="IPR008814">
    <property type="entry name" value="Swp1"/>
</dbReference>
<keyword evidence="7" id="KW-0256">Endoplasmic reticulum</keyword>
<comment type="subcellular location">
    <subcellularLocation>
        <location evidence="2">Endoplasmic reticulum membrane</location>
        <topology evidence="2">Multi-pass membrane protein</topology>
    </subcellularLocation>
</comment>
<sequence>MVGALPWFFASLFLAGVRASVLTLQSPRLSVIGADATPLRNEPLSLAVKVPAPVELGPADKLKLTFQIVDADGKGVQPHQTFLRFYDEVTGEEGVQPVKVTPGGKAKFELNMARPFSSLPPSGKDPLQVSLYIGSFKHDPVQYNLFDLIVPASQAPAQHPDETFFHVRPEIFHTFRPEQKVPPKFVSAVFTGFIAAPWVVLLGLLGNVGPQVPHLFSPSIIPFVATLGAFEALLVWYWVDLRIGQVLLYGAILSVPAAITGKRALAAVSERRLGKSSK</sequence>
<feature type="signal peptide" evidence="13">
    <location>
        <begin position="1"/>
        <end position="19"/>
    </location>
</feature>
<feature type="domain" description="Ribophorin II C-terminal" evidence="15">
    <location>
        <begin position="175"/>
        <end position="272"/>
    </location>
</feature>
<keyword evidence="5 12" id="KW-0812">Transmembrane</keyword>
<dbReference type="OrthoDB" id="432292at2759"/>
<evidence type="ECO:0000256" key="1">
    <source>
        <dbReference type="ARBA" id="ARBA00002791"/>
    </source>
</evidence>
<dbReference type="GO" id="GO:0008250">
    <property type="term" value="C:oligosaccharyltransferase complex"/>
    <property type="evidence" value="ECO:0007669"/>
    <property type="project" value="InterPro"/>
</dbReference>
<dbReference type="PANTHER" id="PTHR12640:SF0">
    <property type="entry name" value="DOLICHYL-DIPHOSPHOOLIGOSACCHARIDE--PROTEIN GLYCOSYLTRANSFERASE SUBUNIT 2"/>
    <property type="match status" value="1"/>
</dbReference>
<comment type="function">
    <text evidence="1">Subunit of the oligosaccharyl transferase (OST) complex that catalyzes the initial transfer of a defined glycan (Glc(3)Man(9)GlcNAc(2) in eukaryotes) from the lipid carrier dolichol-pyrophosphate to an asparagine residue within an Asn-X-Ser/Thr consensus motif in nascent polypeptide chains, the first step in protein N-glycosylation. N-glycosylation occurs cotranslationally and the complex associates with the Sec61 complex at the channel-forming translocon complex that mediates protein translocation across the endoplasmic reticulum (ER). All subunits are required for a maximal enzyme activity.</text>
</comment>
<evidence type="ECO:0000256" key="11">
    <source>
        <dbReference type="ARBA" id="ARBA00032139"/>
    </source>
</evidence>
<feature type="transmembrane region" description="Helical" evidence="12">
    <location>
        <begin position="220"/>
        <end position="239"/>
    </location>
</feature>
<name>A0A2G8RPM9_9APHY</name>
<evidence type="ECO:0000256" key="9">
    <source>
        <dbReference type="ARBA" id="ARBA00023136"/>
    </source>
</evidence>
<dbReference type="Proteomes" id="UP000230002">
    <property type="component" value="Unassembled WGS sequence"/>
</dbReference>
<comment type="caution">
    <text evidence="16">The sequence shown here is derived from an EMBL/GenBank/DDBJ whole genome shotgun (WGS) entry which is preliminary data.</text>
</comment>
<evidence type="ECO:0000256" key="3">
    <source>
        <dbReference type="ARBA" id="ARBA00004922"/>
    </source>
</evidence>
<evidence type="ECO:0000256" key="6">
    <source>
        <dbReference type="ARBA" id="ARBA00022729"/>
    </source>
</evidence>
<evidence type="ECO:0000259" key="15">
    <source>
        <dbReference type="Pfam" id="PF25147"/>
    </source>
</evidence>
<dbReference type="InterPro" id="IPR056790">
    <property type="entry name" value="Ribophorin_II_C"/>
</dbReference>
<evidence type="ECO:0000256" key="2">
    <source>
        <dbReference type="ARBA" id="ARBA00004477"/>
    </source>
</evidence>
<evidence type="ECO:0000313" key="16">
    <source>
        <dbReference type="EMBL" id="PIL23456.1"/>
    </source>
</evidence>
<feature type="domain" description="Ribophorin II third" evidence="14">
    <location>
        <begin position="43"/>
        <end position="123"/>
    </location>
</feature>